<dbReference type="EMBL" id="LAZR01033682">
    <property type="protein sequence ID" value="KKL47388.1"/>
    <property type="molecule type" value="Genomic_DNA"/>
</dbReference>
<comment type="caution">
    <text evidence="1">The sequence shown here is derived from an EMBL/GenBank/DDBJ whole genome shotgun (WGS) entry which is preliminary data.</text>
</comment>
<dbReference type="Gene3D" id="3.10.180.10">
    <property type="entry name" value="2,3-Dihydroxybiphenyl 1,2-Dioxygenase, domain 1"/>
    <property type="match status" value="1"/>
</dbReference>
<evidence type="ECO:0008006" key="2">
    <source>
        <dbReference type="Google" id="ProtNLM"/>
    </source>
</evidence>
<protein>
    <recommendedName>
        <fullName evidence="2">VOC domain-containing protein</fullName>
    </recommendedName>
</protein>
<reference evidence="1" key="1">
    <citation type="journal article" date="2015" name="Nature">
        <title>Complex archaea that bridge the gap between prokaryotes and eukaryotes.</title>
        <authorList>
            <person name="Spang A."/>
            <person name="Saw J.H."/>
            <person name="Jorgensen S.L."/>
            <person name="Zaremba-Niedzwiedzka K."/>
            <person name="Martijn J."/>
            <person name="Lind A.E."/>
            <person name="van Eijk R."/>
            <person name="Schleper C."/>
            <person name="Guy L."/>
            <person name="Ettema T.J."/>
        </authorList>
    </citation>
    <scope>NUCLEOTIDE SEQUENCE</scope>
</reference>
<name>A0A0F9CDE3_9ZZZZ</name>
<evidence type="ECO:0000313" key="1">
    <source>
        <dbReference type="EMBL" id="KKL47388.1"/>
    </source>
</evidence>
<dbReference type="AlphaFoldDB" id="A0A0F9CDE3"/>
<gene>
    <name evidence="1" type="ORF">LCGC14_2336060</name>
</gene>
<accession>A0A0F9CDE3</accession>
<organism evidence="1">
    <name type="scientific">marine sediment metagenome</name>
    <dbReference type="NCBI Taxonomy" id="412755"/>
    <lineage>
        <taxon>unclassified sequences</taxon>
        <taxon>metagenomes</taxon>
        <taxon>ecological metagenomes</taxon>
    </lineage>
</organism>
<dbReference type="InterPro" id="IPR029068">
    <property type="entry name" value="Glyas_Bleomycin-R_OHBP_Dase"/>
</dbReference>
<proteinExistence type="predicted"/>
<sequence length="114" mass="13172">MQVDDIRVFIPCKSYEQSQRFYIALGFKIEDASNDLCVCTFGECTFSLQRYYNKTFAENLMLQLCVLNIDEAYELISNLNGFDIRFEGIKRGRVELYGLKFVQSRGDLIAARGL</sequence>
<dbReference type="SUPFAM" id="SSF54593">
    <property type="entry name" value="Glyoxalase/Bleomycin resistance protein/Dihydroxybiphenyl dioxygenase"/>
    <property type="match status" value="1"/>
</dbReference>